<evidence type="ECO:0000256" key="4">
    <source>
        <dbReference type="ARBA" id="ARBA00023239"/>
    </source>
</evidence>
<gene>
    <name evidence="6" type="ORF">QYS62_007630</name>
</gene>
<dbReference type="PANTHER" id="PTHR33337">
    <property type="entry name" value="GFA DOMAIN-CONTAINING PROTEIN"/>
    <property type="match status" value="1"/>
</dbReference>
<evidence type="ECO:0000259" key="5">
    <source>
        <dbReference type="PROSITE" id="PS51891"/>
    </source>
</evidence>
<dbReference type="Pfam" id="PF04828">
    <property type="entry name" value="GFA"/>
    <property type="match status" value="1"/>
</dbReference>
<dbReference type="Proteomes" id="UP001489902">
    <property type="component" value="Chromosome 4"/>
</dbReference>
<dbReference type="PANTHER" id="PTHR33337:SF3">
    <property type="entry name" value="CENP-V_GFA DOMAIN-CONTAINING PROTEIN"/>
    <property type="match status" value="1"/>
</dbReference>
<protein>
    <submittedName>
        <fullName evidence="6">Mss4-like protein</fullName>
    </submittedName>
</protein>
<accession>A0ABZ2X0H5</accession>
<comment type="similarity">
    <text evidence="1">Belongs to the Gfa family.</text>
</comment>
<evidence type="ECO:0000256" key="2">
    <source>
        <dbReference type="ARBA" id="ARBA00022723"/>
    </source>
</evidence>
<reference evidence="6 7" key="1">
    <citation type="submission" date="2024-04" db="EMBL/GenBank/DDBJ databases">
        <title>Complete genome sequence of Fusarium acuminatum.</title>
        <authorList>
            <person name="Lan B."/>
        </authorList>
    </citation>
    <scope>NUCLEOTIDE SEQUENCE [LARGE SCALE GENOMIC DNA]</scope>
    <source>
        <strain evidence="6">1A</strain>
    </source>
</reference>
<keyword evidence="3" id="KW-0862">Zinc</keyword>
<evidence type="ECO:0000313" key="6">
    <source>
        <dbReference type="EMBL" id="WZH46549.1"/>
    </source>
</evidence>
<sequence length="140" mass="15259">MNPKIECQCGAVQITASRLKPIGVYCCHYLNCQKQSASAFGTSAIFPAEGMWPLSEDVQSQLGIWKRPTDEGNTLECYFCKTCGVRVFHRSILPNGQPKPTLSVKGGLVEGLSWNSVKHIYTRSTRVPVPEGSSLAAPEA</sequence>
<dbReference type="EMBL" id="CP151263">
    <property type="protein sequence ID" value="WZH46549.1"/>
    <property type="molecule type" value="Genomic_DNA"/>
</dbReference>
<keyword evidence="7" id="KW-1185">Reference proteome</keyword>
<dbReference type="PROSITE" id="PS51891">
    <property type="entry name" value="CENP_V_GFA"/>
    <property type="match status" value="1"/>
</dbReference>
<dbReference type="Gene3D" id="3.90.1590.10">
    <property type="entry name" value="glutathione-dependent formaldehyde- activating enzyme (gfa)"/>
    <property type="match status" value="1"/>
</dbReference>
<dbReference type="SUPFAM" id="SSF51316">
    <property type="entry name" value="Mss4-like"/>
    <property type="match status" value="1"/>
</dbReference>
<evidence type="ECO:0000256" key="3">
    <source>
        <dbReference type="ARBA" id="ARBA00022833"/>
    </source>
</evidence>
<keyword evidence="2" id="KW-0479">Metal-binding</keyword>
<proteinExistence type="inferred from homology"/>
<name>A0ABZ2X0H5_9HYPO</name>
<organism evidence="6 7">
    <name type="scientific">Fusarium acuminatum</name>
    <dbReference type="NCBI Taxonomy" id="5515"/>
    <lineage>
        <taxon>Eukaryota</taxon>
        <taxon>Fungi</taxon>
        <taxon>Dikarya</taxon>
        <taxon>Ascomycota</taxon>
        <taxon>Pezizomycotina</taxon>
        <taxon>Sordariomycetes</taxon>
        <taxon>Hypocreomycetidae</taxon>
        <taxon>Hypocreales</taxon>
        <taxon>Nectriaceae</taxon>
        <taxon>Fusarium</taxon>
        <taxon>Fusarium tricinctum species complex</taxon>
    </lineage>
</organism>
<evidence type="ECO:0000256" key="1">
    <source>
        <dbReference type="ARBA" id="ARBA00005495"/>
    </source>
</evidence>
<feature type="domain" description="CENP-V/GFA" evidence="5">
    <location>
        <begin position="1"/>
        <end position="122"/>
    </location>
</feature>
<dbReference type="InterPro" id="IPR011057">
    <property type="entry name" value="Mss4-like_sf"/>
</dbReference>
<evidence type="ECO:0000313" key="7">
    <source>
        <dbReference type="Proteomes" id="UP001489902"/>
    </source>
</evidence>
<dbReference type="InterPro" id="IPR006913">
    <property type="entry name" value="CENP-V/GFA"/>
</dbReference>
<keyword evidence="4" id="KW-0456">Lyase</keyword>